<organism evidence="1 2">
    <name type="scientific">Rhabditophanes sp. KR3021</name>
    <dbReference type="NCBI Taxonomy" id="114890"/>
    <lineage>
        <taxon>Eukaryota</taxon>
        <taxon>Metazoa</taxon>
        <taxon>Ecdysozoa</taxon>
        <taxon>Nematoda</taxon>
        <taxon>Chromadorea</taxon>
        <taxon>Rhabditida</taxon>
        <taxon>Tylenchina</taxon>
        <taxon>Panagrolaimomorpha</taxon>
        <taxon>Strongyloidoidea</taxon>
        <taxon>Alloionematidae</taxon>
        <taxon>Rhabditophanes</taxon>
    </lineage>
</organism>
<reference evidence="2" key="1">
    <citation type="submission" date="2016-11" db="UniProtKB">
        <authorList>
            <consortium name="WormBaseParasite"/>
        </authorList>
    </citation>
    <scope>IDENTIFICATION</scope>
    <source>
        <strain evidence="2">KR3021</strain>
    </source>
</reference>
<protein>
    <submittedName>
        <fullName evidence="2">Dimer_Tnp_hAT domain-containing protein</fullName>
    </submittedName>
</protein>
<dbReference type="Proteomes" id="UP000095286">
    <property type="component" value="Unplaced"/>
</dbReference>
<accession>A0AC35TFW4</accession>
<name>A0AC35TFW4_9BILA</name>
<proteinExistence type="predicted"/>
<evidence type="ECO:0000313" key="1">
    <source>
        <dbReference type="Proteomes" id="UP000095286"/>
    </source>
</evidence>
<sequence>MYDFLRSIVICIEEPNLCDIIKKAKQLIFIKTCEIDTELYLTFLKALEVEYESLSEEIAQDIEETWLDNISDKSSFPNNSKDLIIPLCTEIENRLYDLVKNKMLLKSLPVSTKYSYSQSLPTTLFKFTNIEEPLEFWKGLEDKFVPLVDSLTPAKTNPTKVSFGNSDVNAYRFAIQECNESDSVSNSFWESNKKFGEYYKFYQESLIAFPSCVQCGRNFTYLGYIKNVCRGNMSFSTLNDLTIIRNF</sequence>
<dbReference type="WBParaSite" id="RSKR_0000010550.1">
    <property type="protein sequence ID" value="RSKR_0000010550.1"/>
    <property type="gene ID" value="RSKR_0000010550"/>
</dbReference>
<evidence type="ECO:0000313" key="2">
    <source>
        <dbReference type="WBParaSite" id="RSKR_0000010550.1"/>
    </source>
</evidence>